<accession>A0ABP0XQR6</accession>
<protein>
    <recommendedName>
        <fullName evidence="10">PGG domain-containing protein</fullName>
    </recommendedName>
</protein>
<name>A0ABP0XQR6_9ROSI</name>
<feature type="repeat" description="ANK" evidence="7">
    <location>
        <begin position="190"/>
        <end position="222"/>
    </location>
</feature>
<evidence type="ECO:0000256" key="5">
    <source>
        <dbReference type="ARBA" id="ARBA00023043"/>
    </source>
</evidence>
<dbReference type="EMBL" id="OZ021735">
    <property type="protein sequence ID" value="CAK9310514.1"/>
    <property type="molecule type" value="Genomic_DNA"/>
</dbReference>
<dbReference type="InterPro" id="IPR002110">
    <property type="entry name" value="Ankyrin_rpt"/>
</dbReference>
<evidence type="ECO:0000256" key="8">
    <source>
        <dbReference type="SAM" id="MobiDB-lite"/>
    </source>
</evidence>
<evidence type="ECO:0000259" key="10">
    <source>
        <dbReference type="Pfam" id="PF13962"/>
    </source>
</evidence>
<keyword evidence="3" id="KW-0677">Repeat</keyword>
<dbReference type="Gene3D" id="1.25.40.20">
    <property type="entry name" value="Ankyrin repeat-containing domain"/>
    <property type="match status" value="3"/>
</dbReference>
<dbReference type="Proteomes" id="UP001642487">
    <property type="component" value="Chromosome 1"/>
</dbReference>
<comment type="subcellular location">
    <subcellularLocation>
        <location evidence="1">Membrane</location>
        <topology evidence="1">Multi-pass membrane protein</topology>
    </subcellularLocation>
</comment>
<keyword evidence="5 7" id="KW-0040">ANK repeat</keyword>
<feature type="compositionally biased region" description="Polar residues" evidence="8">
    <location>
        <begin position="360"/>
        <end position="371"/>
    </location>
</feature>
<dbReference type="PANTHER" id="PTHR24186:SF38">
    <property type="entry name" value="ANKYRIN REPEAT FAMILY PROTEIN"/>
    <property type="match status" value="1"/>
</dbReference>
<keyword evidence="6 9" id="KW-0472">Membrane</keyword>
<keyword evidence="4 9" id="KW-1133">Transmembrane helix</keyword>
<dbReference type="PROSITE" id="PS50088">
    <property type="entry name" value="ANK_REPEAT"/>
    <property type="match status" value="3"/>
</dbReference>
<feature type="transmembrane region" description="Helical" evidence="9">
    <location>
        <begin position="472"/>
        <end position="498"/>
    </location>
</feature>
<feature type="transmembrane region" description="Helical" evidence="9">
    <location>
        <begin position="447"/>
        <end position="465"/>
    </location>
</feature>
<dbReference type="PANTHER" id="PTHR24186">
    <property type="entry name" value="PROTEIN PHOSPHATASE 1 REGULATORY SUBUNIT"/>
    <property type="match status" value="1"/>
</dbReference>
<dbReference type="Pfam" id="PF12796">
    <property type="entry name" value="Ank_2"/>
    <property type="match status" value="3"/>
</dbReference>
<dbReference type="InterPro" id="IPR036770">
    <property type="entry name" value="Ankyrin_rpt-contain_sf"/>
</dbReference>
<evidence type="ECO:0000256" key="9">
    <source>
        <dbReference type="SAM" id="Phobius"/>
    </source>
</evidence>
<feature type="compositionally biased region" description="Basic and acidic residues" evidence="8">
    <location>
        <begin position="348"/>
        <end position="357"/>
    </location>
</feature>
<dbReference type="SMART" id="SM00248">
    <property type="entry name" value="ANK"/>
    <property type="match status" value="7"/>
</dbReference>
<evidence type="ECO:0000256" key="6">
    <source>
        <dbReference type="ARBA" id="ARBA00023136"/>
    </source>
</evidence>
<evidence type="ECO:0000256" key="2">
    <source>
        <dbReference type="ARBA" id="ARBA00022692"/>
    </source>
</evidence>
<sequence>MEMNAKENEAIVSQRTEEVSETALHLASRLGNVEMVKEVVELCPEMVLGENKNLETPFHEACRHGHVKVVKVLLEANHEVALKRNAENQTGFFVACSNGHLDVVTLLLVEIGISICLEEDAFDQTCIHAAASHGHTDVVREVVNASPRVAEMADFNGNLALHIACSKGMREMVWTLLQRDANMAMQYNKNGYTPLHLAAMNGKVAVLEDFLSMASSAFYQSTKDNLLHSRDRYSNTLLHLAIIGHRYQMAEYLIRKTGIEINSRNYRGLTALDILDQTRDTPENRRLEDLLTKSGGRRTAEILSPSQDTEIAFTYRTNATASTSSPSWWSHVDEKSQELLATTTPIRSESKKSEPKKSPQNPMITTNHYNNSPRKRHRVKIYTEALQNTRNTIVLVAILIATVTFAAGINPPGGVYQQLDDKSKKRLGQSMVGDTSAFKIFTVCNDVALFTSLAVVIVLISVIPFRRKPQIVVVAVAQKVIWVAASFMATGYVAAIWVVVPHDEEGKGKWVTVVIVAVSGGILGIVFIGLTVMLIEHHVHKSKRRRRMRISESKEDSMEMEEVESLNSDIENCYRRGYRSF</sequence>
<feature type="region of interest" description="Disordered" evidence="8">
    <location>
        <begin position="341"/>
        <end position="371"/>
    </location>
</feature>
<evidence type="ECO:0000256" key="3">
    <source>
        <dbReference type="ARBA" id="ARBA00022737"/>
    </source>
</evidence>
<keyword evidence="12" id="KW-1185">Reference proteome</keyword>
<feature type="repeat" description="ANK" evidence="7">
    <location>
        <begin position="156"/>
        <end position="188"/>
    </location>
</feature>
<dbReference type="PROSITE" id="PS50297">
    <property type="entry name" value="ANK_REP_REGION"/>
    <property type="match status" value="3"/>
</dbReference>
<evidence type="ECO:0000313" key="12">
    <source>
        <dbReference type="Proteomes" id="UP001642487"/>
    </source>
</evidence>
<evidence type="ECO:0000313" key="11">
    <source>
        <dbReference type="EMBL" id="CAK9310514.1"/>
    </source>
</evidence>
<feature type="domain" description="PGG" evidence="10">
    <location>
        <begin position="384"/>
        <end position="499"/>
    </location>
</feature>
<feature type="repeat" description="ANK" evidence="7">
    <location>
        <begin position="53"/>
        <end position="85"/>
    </location>
</feature>
<dbReference type="SUPFAM" id="SSF48403">
    <property type="entry name" value="Ankyrin repeat"/>
    <property type="match status" value="1"/>
</dbReference>
<evidence type="ECO:0000256" key="7">
    <source>
        <dbReference type="PROSITE-ProRule" id="PRU00023"/>
    </source>
</evidence>
<evidence type="ECO:0000256" key="1">
    <source>
        <dbReference type="ARBA" id="ARBA00004141"/>
    </source>
</evidence>
<reference evidence="11 12" key="1">
    <citation type="submission" date="2024-03" db="EMBL/GenBank/DDBJ databases">
        <authorList>
            <person name="Gkanogiannis A."/>
            <person name="Becerra Lopez-Lavalle L."/>
        </authorList>
    </citation>
    <scope>NUCLEOTIDE SEQUENCE [LARGE SCALE GENOMIC DNA]</scope>
</reference>
<dbReference type="InterPro" id="IPR026961">
    <property type="entry name" value="PGG_dom"/>
</dbReference>
<keyword evidence="2 9" id="KW-0812">Transmembrane</keyword>
<proteinExistence type="predicted"/>
<gene>
    <name evidence="11" type="ORF">CITCOLO1_LOCUS2144</name>
</gene>
<organism evidence="11 12">
    <name type="scientific">Citrullus colocynthis</name>
    <name type="common">colocynth</name>
    <dbReference type="NCBI Taxonomy" id="252529"/>
    <lineage>
        <taxon>Eukaryota</taxon>
        <taxon>Viridiplantae</taxon>
        <taxon>Streptophyta</taxon>
        <taxon>Embryophyta</taxon>
        <taxon>Tracheophyta</taxon>
        <taxon>Spermatophyta</taxon>
        <taxon>Magnoliopsida</taxon>
        <taxon>eudicotyledons</taxon>
        <taxon>Gunneridae</taxon>
        <taxon>Pentapetalae</taxon>
        <taxon>rosids</taxon>
        <taxon>fabids</taxon>
        <taxon>Cucurbitales</taxon>
        <taxon>Cucurbitaceae</taxon>
        <taxon>Benincaseae</taxon>
        <taxon>Citrullus</taxon>
    </lineage>
</organism>
<dbReference type="Pfam" id="PF13962">
    <property type="entry name" value="PGG"/>
    <property type="match status" value="1"/>
</dbReference>
<evidence type="ECO:0000256" key="4">
    <source>
        <dbReference type="ARBA" id="ARBA00022989"/>
    </source>
</evidence>
<feature type="transmembrane region" description="Helical" evidence="9">
    <location>
        <begin position="510"/>
        <end position="535"/>
    </location>
</feature>